<dbReference type="Gene3D" id="3.30.70.100">
    <property type="match status" value="1"/>
</dbReference>
<dbReference type="SUPFAM" id="SSF55008">
    <property type="entry name" value="HMA, heavy metal-associated domain"/>
    <property type="match status" value="1"/>
</dbReference>
<feature type="chain" id="PRO_5028355292" description="HMA domain-containing protein" evidence="1">
    <location>
        <begin position="22"/>
        <end position="92"/>
    </location>
</feature>
<dbReference type="AlphaFoldDB" id="A0A6S6SJ34"/>
<feature type="signal peptide" evidence="1">
    <location>
        <begin position="1"/>
        <end position="21"/>
    </location>
</feature>
<protein>
    <recommendedName>
        <fullName evidence="2">HMA domain-containing protein</fullName>
    </recommendedName>
</protein>
<evidence type="ECO:0000256" key="1">
    <source>
        <dbReference type="SAM" id="SignalP"/>
    </source>
</evidence>
<dbReference type="CDD" id="cd00371">
    <property type="entry name" value="HMA"/>
    <property type="match status" value="1"/>
</dbReference>
<dbReference type="Pfam" id="PF00403">
    <property type="entry name" value="HMA"/>
    <property type="match status" value="1"/>
</dbReference>
<dbReference type="InterPro" id="IPR006121">
    <property type="entry name" value="HMA_dom"/>
</dbReference>
<accession>A0A6S6SJ34</accession>
<evidence type="ECO:0000313" key="3">
    <source>
        <dbReference type="EMBL" id="CAA6808458.1"/>
    </source>
</evidence>
<feature type="domain" description="HMA" evidence="2">
    <location>
        <begin position="17"/>
        <end position="84"/>
    </location>
</feature>
<dbReference type="EMBL" id="CACVAW010000032">
    <property type="protein sequence ID" value="CAA6808458.1"/>
    <property type="molecule type" value="Genomic_DNA"/>
</dbReference>
<organism evidence="3">
    <name type="scientific">uncultured Campylobacterales bacterium</name>
    <dbReference type="NCBI Taxonomy" id="352960"/>
    <lineage>
        <taxon>Bacteria</taxon>
        <taxon>Pseudomonadati</taxon>
        <taxon>Campylobacterota</taxon>
        <taxon>Epsilonproteobacteria</taxon>
        <taxon>Campylobacterales</taxon>
        <taxon>environmental samples</taxon>
    </lineage>
</organism>
<proteinExistence type="predicted"/>
<name>A0A6S6SJ34_9BACT</name>
<dbReference type="InterPro" id="IPR036163">
    <property type="entry name" value="HMA_dom_sf"/>
</dbReference>
<keyword evidence="1" id="KW-0732">Signal</keyword>
<sequence>MKKFMMFSLLMGSLFASSIVANVEGMVCDFCARGLEKVFSKQDEVASIKVSLEKSIVEIYFKEGKALDDKTITKLILGNGISVNSIDRNDSK</sequence>
<reference evidence="3" key="1">
    <citation type="submission" date="2020-01" db="EMBL/GenBank/DDBJ databases">
        <authorList>
            <person name="Meier V. D."/>
            <person name="Meier V D."/>
        </authorList>
    </citation>
    <scope>NUCLEOTIDE SEQUENCE</scope>
    <source>
        <strain evidence="3">HLG_WM_MAG_12</strain>
    </source>
</reference>
<evidence type="ECO:0000259" key="2">
    <source>
        <dbReference type="PROSITE" id="PS50846"/>
    </source>
</evidence>
<gene>
    <name evidence="3" type="ORF">HELGO_WM16319</name>
</gene>
<dbReference type="PROSITE" id="PS50846">
    <property type="entry name" value="HMA_2"/>
    <property type="match status" value="1"/>
</dbReference>
<dbReference type="GO" id="GO:0046872">
    <property type="term" value="F:metal ion binding"/>
    <property type="evidence" value="ECO:0007669"/>
    <property type="project" value="InterPro"/>
</dbReference>